<feature type="compositionally biased region" description="Pro residues" evidence="1">
    <location>
        <begin position="43"/>
        <end position="68"/>
    </location>
</feature>
<accession>F1YKJ7</accession>
<keyword evidence="5" id="KW-1185">Reference proteome</keyword>
<dbReference type="InterPro" id="IPR025240">
    <property type="entry name" value="DUF4189"/>
</dbReference>
<evidence type="ECO:0000313" key="5">
    <source>
        <dbReference type="Proteomes" id="UP000035065"/>
    </source>
</evidence>
<feature type="compositionally biased region" description="Pro residues" evidence="1">
    <location>
        <begin position="82"/>
        <end position="94"/>
    </location>
</feature>
<dbReference type="AlphaFoldDB" id="F1YKJ7"/>
<dbReference type="eggNOG" id="COG0515">
    <property type="taxonomic scope" value="Bacteria"/>
</dbReference>
<evidence type="ECO:0000256" key="2">
    <source>
        <dbReference type="SAM" id="Phobius"/>
    </source>
</evidence>
<feature type="compositionally biased region" description="Low complexity" evidence="1">
    <location>
        <begin position="153"/>
        <end position="171"/>
    </location>
</feature>
<evidence type="ECO:0000259" key="3">
    <source>
        <dbReference type="Pfam" id="PF13827"/>
    </source>
</evidence>
<feature type="transmembrane region" description="Helical" evidence="2">
    <location>
        <begin position="123"/>
        <end position="142"/>
    </location>
</feature>
<comment type="caution">
    <text evidence="4">The sequence shown here is derived from an EMBL/GenBank/DDBJ whole genome shotgun (WGS) entry which is preliminary data.</text>
</comment>
<dbReference type="EMBL" id="AEUD01000010">
    <property type="protein sequence ID" value="EGD54641.1"/>
    <property type="molecule type" value="Genomic_DNA"/>
</dbReference>
<name>F1YKJ7_9ACTN</name>
<dbReference type="Proteomes" id="UP000035065">
    <property type="component" value="Unassembled WGS sequence"/>
</dbReference>
<dbReference type="OrthoDB" id="4382031at2"/>
<dbReference type="RefSeq" id="WP_009679647.1">
    <property type="nucleotide sequence ID" value="NZ_AEUD01000010.1"/>
</dbReference>
<feature type="compositionally biased region" description="Pro residues" evidence="1">
    <location>
        <begin position="1"/>
        <end position="10"/>
    </location>
</feature>
<feature type="compositionally biased region" description="Low complexity" evidence="1">
    <location>
        <begin position="69"/>
        <end position="81"/>
    </location>
</feature>
<reference evidence="4 5" key="1">
    <citation type="journal article" date="2011" name="J. Bacteriol.">
        <title>Draft Genome Sequence of Gordonia neofelifaecis NRRL B-59395, a Cholesterol-Degrading Actinomycete.</title>
        <authorList>
            <person name="Ge F."/>
            <person name="Li W."/>
            <person name="Chen G."/>
            <person name="Liu Y."/>
            <person name="Zhang G."/>
            <person name="Yong B."/>
            <person name="Wang Q."/>
            <person name="Wang N."/>
            <person name="Huang Z."/>
            <person name="Li W."/>
            <person name="Wang J."/>
            <person name="Wu C."/>
            <person name="Xie Q."/>
            <person name="Liu G."/>
        </authorList>
    </citation>
    <scope>NUCLEOTIDE SEQUENCE [LARGE SCALE GENOMIC DNA]</scope>
    <source>
        <strain evidence="4 5">NRRL B-59395</strain>
    </source>
</reference>
<evidence type="ECO:0000256" key="1">
    <source>
        <dbReference type="SAM" id="MobiDB-lite"/>
    </source>
</evidence>
<organism evidence="4 5">
    <name type="scientific">Gordonia neofelifaecis NRRL B-59395</name>
    <dbReference type="NCBI Taxonomy" id="644548"/>
    <lineage>
        <taxon>Bacteria</taxon>
        <taxon>Bacillati</taxon>
        <taxon>Actinomycetota</taxon>
        <taxon>Actinomycetes</taxon>
        <taxon>Mycobacteriales</taxon>
        <taxon>Gordoniaceae</taxon>
        <taxon>Gordonia</taxon>
    </lineage>
</organism>
<dbReference type="STRING" id="644548.SCNU_12152"/>
<feature type="region of interest" description="Disordered" evidence="1">
    <location>
        <begin position="1"/>
        <end position="117"/>
    </location>
</feature>
<keyword evidence="2" id="KW-1133">Transmembrane helix</keyword>
<dbReference type="Pfam" id="PF13827">
    <property type="entry name" value="DUF4189"/>
    <property type="match status" value="1"/>
</dbReference>
<sequence>MNQQPGPYPGDRPQGDPQQNPYGDAQPGAYDQTQIGPAYGQQQPPPSGPPYGGPPPNGPQYGGPPPSGPQYGQPQYGGPPQYGQPPYGPPPTQPPYGQQPYGQYPGGGQPPTGNGSSNRHVPVIAAIAVLVLLGAGIAVWFGTRGDDSTPHNAAGTSSSAPESPGSTSTPYSTPPTSSPSPSYSPSYPNVPPAVPTTSSTTYYGSIAISRTTGDIGYSINNLTEESAVSAAMSKCGASTCETVLRFWNACGAVAQSQENLYWGWGWAATRQGAIDTAIGQVKGADPKLLTVQCTANAQ</sequence>
<proteinExistence type="predicted"/>
<feature type="domain" description="DUF4189" evidence="3">
    <location>
        <begin position="203"/>
        <end position="282"/>
    </location>
</feature>
<keyword evidence="2" id="KW-0812">Transmembrane</keyword>
<keyword evidence="2" id="KW-0472">Membrane</keyword>
<evidence type="ECO:0000313" key="4">
    <source>
        <dbReference type="EMBL" id="EGD54641.1"/>
    </source>
</evidence>
<gene>
    <name evidence="4" type="ORF">SCNU_12152</name>
</gene>
<feature type="region of interest" description="Disordered" evidence="1">
    <location>
        <begin position="147"/>
        <end position="191"/>
    </location>
</feature>
<protein>
    <recommendedName>
        <fullName evidence="3">DUF4189 domain-containing protein</fullName>
    </recommendedName>
</protein>